<evidence type="ECO:0000256" key="5">
    <source>
        <dbReference type="ARBA" id="ARBA00023125"/>
    </source>
</evidence>
<feature type="domain" description="DNA mismatch repair proteins mutS family" evidence="7">
    <location>
        <begin position="1012"/>
        <end position="1028"/>
    </location>
</feature>
<dbReference type="AlphaFoldDB" id="A0A085NT84"/>
<evidence type="ECO:0000313" key="10">
    <source>
        <dbReference type="Proteomes" id="UP000030764"/>
    </source>
</evidence>
<dbReference type="InterPro" id="IPR036678">
    <property type="entry name" value="MutS_con_dom_sf"/>
</dbReference>
<evidence type="ECO:0000256" key="2">
    <source>
        <dbReference type="ARBA" id="ARBA00022741"/>
    </source>
</evidence>
<dbReference type="Proteomes" id="UP000030758">
    <property type="component" value="Unassembled WGS sequence"/>
</dbReference>
<proteinExistence type="inferred from homology"/>
<dbReference type="Pfam" id="PF00488">
    <property type="entry name" value="MutS_V"/>
    <property type="match status" value="1"/>
</dbReference>
<dbReference type="GO" id="GO:0140664">
    <property type="term" value="F:ATP-dependent DNA damage sensor activity"/>
    <property type="evidence" value="ECO:0007669"/>
    <property type="project" value="InterPro"/>
</dbReference>
<feature type="non-terminal residue" evidence="9">
    <location>
        <position position="1164"/>
    </location>
</feature>
<dbReference type="EMBL" id="KL367476">
    <property type="protein sequence ID" value="KFD72680.1"/>
    <property type="molecule type" value="Genomic_DNA"/>
</dbReference>
<dbReference type="Gene3D" id="1.10.1420.10">
    <property type="match status" value="2"/>
</dbReference>
<comment type="similarity">
    <text evidence="1">Belongs to the DNA mismatch repair MutS family.</text>
</comment>
<keyword evidence="5" id="KW-0238">DNA-binding</keyword>
<dbReference type="GO" id="GO:0030983">
    <property type="term" value="F:mismatched DNA binding"/>
    <property type="evidence" value="ECO:0007669"/>
    <property type="project" value="InterPro"/>
</dbReference>
<dbReference type="GO" id="GO:0006298">
    <property type="term" value="P:mismatch repair"/>
    <property type="evidence" value="ECO:0007669"/>
    <property type="project" value="InterPro"/>
</dbReference>
<name>A0A085NT84_9BILA</name>
<keyword evidence="4" id="KW-0067">ATP-binding</keyword>
<dbReference type="InterPro" id="IPR007696">
    <property type="entry name" value="DNA_mismatch_repair_MutS_core"/>
</dbReference>
<evidence type="ECO:0000256" key="4">
    <source>
        <dbReference type="ARBA" id="ARBA00022840"/>
    </source>
</evidence>
<dbReference type="InterPro" id="IPR007695">
    <property type="entry name" value="DNA_mismatch_repair_MutS-lik_N"/>
</dbReference>
<protein>
    <recommendedName>
        <fullName evidence="7">DNA mismatch repair proteins mutS family domain-containing protein</fullName>
    </recommendedName>
</protein>
<dbReference type="Proteomes" id="UP000030764">
    <property type="component" value="Unassembled WGS sequence"/>
</dbReference>
<dbReference type="InterPro" id="IPR036187">
    <property type="entry name" value="DNA_mismatch_repair_MutS_sf"/>
</dbReference>
<dbReference type="Gene3D" id="3.40.50.300">
    <property type="entry name" value="P-loop containing nucleotide triphosphate hydrolases"/>
    <property type="match status" value="1"/>
</dbReference>
<dbReference type="PANTHER" id="PTHR11361">
    <property type="entry name" value="DNA MISMATCH REPAIR PROTEIN MUTS FAMILY MEMBER"/>
    <property type="match status" value="1"/>
</dbReference>
<reference evidence="9 10" key="1">
    <citation type="journal article" date="2014" name="Nat. Genet.">
        <title>Genome and transcriptome of the porcine whipworm Trichuris suis.</title>
        <authorList>
            <person name="Jex A.R."/>
            <person name="Nejsum P."/>
            <person name="Schwarz E.M."/>
            <person name="Hu L."/>
            <person name="Young N.D."/>
            <person name="Hall R.S."/>
            <person name="Korhonen P.K."/>
            <person name="Liao S."/>
            <person name="Thamsborg S."/>
            <person name="Xia J."/>
            <person name="Xu P."/>
            <person name="Wang S."/>
            <person name="Scheerlinck J.P."/>
            <person name="Hofmann A."/>
            <person name="Sternberg P.W."/>
            <person name="Wang J."/>
            <person name="Gasser R.B."/>
        </authorList>
    </citation>
    <scope>NUCLEOTIDE SEQUENCE [LARGE SCALE GENOMIC DNA]</scope>
    <source>
        <strain evidence="9">DCEP-RM93F</strain>
        <strain evidence="8">DCEP-RM93M</strain>
    </source>
</reference>
<dbReference type="FunFam" id="1.10.1420.10:FF:000005">
    <property type="entry name" value="DNA mismatch repair protein"/>
    <property type="match status" value="1"/>
</dbReference>
<evidence type="ECO:0000313" key="9">
    <source>
        <dbReference type="EMBL" id="KFD72680.1"/>
    </source>
</evidence>
<dbReference type="InterPro" id="IPR027417">
    <property type="entry name" value="P-loop_NTPase"/>
</dbReference>
<accession>A0A085NT84</accession>
<dbReference type="SMART" id="SM00533">
    <property type="entry name" value="MUTSd"/>
    <property type="match status" value="1"/>
</dbReference>
<evidence type="ECO:0000313" key="8">
    <source>
        <dbReference type="EMBL" id="KFD57294.1"/>
    </source>
</evidence>
<dbReference type="Pfam" id="PF05192">
    <property type="entry name" value="MutS_III"/>
    <property type="match status" value="1"/>
</dbReference>
<dbReference type="Gene3D" id="3.30.420.110">
    <property type="entry name" value="MutS, connector domain"/>
    <property type="match status" value="1"/>
</dbReference>
<organism evidence="9">
    <name type="scientific">Trichuris suis</name>
    <name type="common">pig whipworm</name>
    <dbReference type="NCBI Taxonomy" id="68888"/>
    <lineage>
        <taxon>Eukaryota</taxon>
        <taxon>Metazoa</taxon>
        <taxon>Ecdysozoa</taxon>
        <taxon>Nematoda</taxon>
        <taxon>Enoplea</taxon>
        <taxon>Dorylaimia</taxon>
        <taxon>Trichinellida</taxon>
        <taxon>Trichuridae</taxon>
        <taxon>Trichuris</taxon>
    </lineage>
</organism>
<keyword evidence="2" id="KW-0547">Nucleotide-binding</keyword>
<dbReference type="SUPFAM" id="SSF53150">
    <property type="entry name" value="DNA repair protein MutS, domain II"/>
    <property type="match status" value="1"/>
</dbReference>
<dbReference type="Gene3D" id="3.40.1170.10">
    <property type="entry name" value="DNA repair protein MutS, domain I"/>
    <property type="match status" value="1"/>
</dbReference>
<evidence type="ECO:0000256" key="6">
    <source>
        <dbReference type="SAM" id="MobiDB-lite"/>
    </source>
</evidence>
<evidence type="ECO:0000256" key="1">
    <source>
        <dbReference type="ARBA" id="ARBA00006271"/>
    </source>
</evidence>
<dbReference type="InterPro" id="IPR007860">
    <property type="entry name" value="DNA_mmatch_repair_MutS_con_dom"/>
</dbReference>
<evidence type="ECO:0000259" key="7">
    <source>
        <dbReference type="PROSITE" id="PS00486"/>
    </source>
</evidence>
<dbReference type="SUPFAM" id="SSF48334">
    <property type="entry name" value="DNA repair protein MutS, domain III"/>
    <property type="match status" value="1"/>
</dbReference>
<gene>
    <name evidence="8" type="ORF">M513_01805</name>
    <name evidence="9" type="ORF">M514_01805</name>
</gene>
<dbReference type="SMART" id="SM00534">
    <property type="entry name" value="MUTSac"/>
    <property type="match status" value="1"/>
</dbReference>
<dbReference type="GO" id="GO:0005524">
    <property type="term" value="F:ATP binding"/>
    <property type="evidence" value="ECO:0007669"/>
    <property type="project" value="UniProtKB-KW"/>
</dbReference>
<feature type="compositionally biased region" description="Polar residues" evidence="6">
    <location>
        <begin position="14"/>
        <end position="26"/>
    </location>
</feature>
<sequence>MQSEARQTSLLSFFGSTSANSISPNASADRKKNSTGFTGKRCSSSPRSKDTHSAETLERLFISSTDGERLSPITRKNGNVTTRGKFKRNFVVESDSDLDEDDCKISRIQESSHLECSELHDEREDLQLQDGDLGGLESLPGEACNTSGNDTAEKIASFSFQSNADTSMHDTMNSSVMSEYNTSMKSFSTAEEDMMHKYSDNGDSTPAFRHLGFDFLKPDNIMDIERRRPGDPEYDGHTLYVPPSFLKSQTPGHRQWWQMKAANFDTILFFKVGKFYELYHMDAVVAAKCLNLTYMKGDYAHCGFPESALNRFADRLIEKGYKVARVEQTETPEAMEKRAQKECLATKDRVVRREICRIVTRATKMYSYLEGDEETADAVYLTAICERLKEPAQGRRIGACFVNASVGQIYLSEFDDDASLSRLRTIFATFPPAQILFPRGKLSPEVMAMFKQSLVNIPREGLLPKTQFCSSSDTLRNLAKGGYFGDTNDGRVNWPQTLENMLDKSDLVGTTASFGHTLCLSSFGAIIWYLKECKIDHDVLELKKINVYQPPDISRSEPSSTIPLQKKYMIMDEITLRNLDVVRLPYTDPLYTTLFDELDLCLTAAGKRLLRFWLCNPLYDIQAILERQKAVDELIRLPEFLDYTCSRLQAIPDLERLLQKMHSLAIKAPGTDHPECRAVFFEVDKYNKRKLTDFLALIKGFDTAKSIYDAFQKIAAQVQSSLLLALLGQGSFPDIEADLRFFQTSFDHEKAANDGVIIPNKGVDRELDSVDDDIKRINTDLDEYLVFARKMLHCSSAKYVGSGRNRFLLEVPEDKCENGFVRFSTPRLDQLVEELTQTEAKREGVLKDIMRRLFADFCSRGEKWYKIVDSISKLDVLQSFAQYARNCPHVICKPVFSSAKTPFLRLKNSVHPCCSKMRTSGDFIPNDVQLGSDGESDTGPVLLLTGANMGGKSTLMRQVGTLIIMAHLGAHVPAESFILTPVDRMFTRIGQSTLYVELSETSTILRHCSANSFAIVDELGRGTSTHDGTAIASATLKYLAERIRCRTIFSTHYHNLVQQFNGHPLVQLGHMACAVENEGLDDPVEESVTFLYKLAPGPCPKSYGFNAAKLAGVEAEVIRNAYSASVRFSRMDALYNTVMKLVKENAEASELDLVQTLCSRLNIT</sequence>
<dbReference type="InterPro" id="IPR016151">
    <property type="entry name" value="DNA_mismatch_repair_MutS_N"/>
</dbReference>
<dbReference type="InterPro" id="IPR017261">
    <property type="entry name" value="DNA_mismatch_repair_MutS/MSH"/>
</dbReference>
<dbReference type="Pfam" id="PF01624">
    <property type="entry name" value="MutS_I"/>
    <property type="match status" value="1"/>
</dbReference>
<dbReference type="PANTHER" id="PTHR11361:SF148">
    <property type="entry name" value="DNA MISMATCH REPAIR PROTEIN MSH6"/>
    <property type="match status" value="1"/>
</dbReference>
<dbReference type="GO" id="GO:0032301">
    <property type="term" value="C:MutSalpha complex"/>
    <property type="evidence" value="ECO:0007669"/>
    <property type="project" value="TreeGrafter"/>
</dbReference>
<dbReference type="InterPro" id="IPR000432">
    <property type="entry name" value="DNA_mismatch_repair_MutS_C"/>
</dbReference>
<keyword evidence="10" id="KW-1185">Reference proteome</keyword>
<dbReference type="PIRSF" id="PIRSF037677">
    <property type="entry name" value="DNA_mis_repair_Msh6"/>
    <property type="match status" value="1"/>
</dbReference>
<evidence type="ECO:0000256" key="3">
    <source>
        <dbReference type="ARBA" id="ARBA00022763"/>
    </source>
</evidence>
<dbReference type="EMBL" id="KL363189">
    <property type="protein sequence ID" value="KFD57294.1"/>
    <property type="molecule type" value="Genomic_DNA"/>
</dbReference>
<dbReference type="InterPro" id="IPR045076">
    <property type="entry name" value="MutS"/>
</dbReference>
<dbReference type="Pfam" id="PF05188">
    <property type="entry name" value="MutS_II"/>
    <property type="match status" value="1"/>
</dbReference>
<dbReference type="SUPFAM" id="SSF55271">
    <property type="entry name" value="DNA repair protein MutS, domain I"/>
    <property type="match status" value="1"/>
</dbReference>
<feature type="compositionally biased region" description="Polar residues" evidence="6">
    <location>
        <begin position="34"/>
        <end position="46"/>
    </location>
</feature>
<keyword evidence="3" id="KW-0227">DNA damage</keyword>
<dbReference type="FunFam" id="3.40.1170.10:FF:000002">
    <property type="entry name" value="DNA mismatch repair protein"/>
    <property type="match status" value="1"/>
</dbReference>
<feature type="region of interest" description="Disordered" evidence="6">
    <location>
        <begin position="14"/>
        <end position="55"/>
    </location>
</feature>
<dbReference type="PROSITE" id="PS00486">
    <property type="entry name" value="DNA_MISMATCH_REPAIR_2"/>
    <property type="match status" value="1"/>
</dbReference>
<dbReference type="SUPFAM" id="SSF52540">
    <property type="entry name" value="P-loop containing nucleoside triphosphate hydrolases"/>
    <property type="match status" value="1"/>
</dbReference>